<dbReference type="GO" id="GO:0003824">
    <property type="term" value="F:catalytic activity"/>
    <property type="evidence" value="ECO:0007669"/>
    <property type="project" value="InterPro"/>
</dbReference>
<dbReference type="SUPFAM" id="SSF53927">
    <property type="entry name" value="Cytidine deaminase-like"/>
    <property type="match status" value="1"/>
</dbReference>
<dbReference type="GO" id="GO:0006139">
    <property type="term" value="P:nucleobase-containing compound metabolic process"/>
    <property type="evidence" value="ECO:0007669"/>
    <property type="project" value="UniProtKB-ARBA"/>
</dbReference>
<gene>
    <name evidence="2" type="ORF">N7492_004377</name>
</gene>
<comment type="caution">
    <text evidence="2">The sequence shown here is derived from an EMBL/GenBank/DDBJ whole genome shotgun (WGS) entry which is preliminary data.</text>
</comment>
<keyword evidence="3" id="KW-1185">Reference proteome</keyword>
<dbReference type="InterPro" id="IPR016193">
    <property type="entry name" value="Cytidine_deaminase-like"/>
</dbReference>
<reference evidence="2" key="1">
    <citation type="submission" date="2022-11" db="EMBL/GenBank/DDBJ databases">
        <authorList>
            <person name="Petersen C."/>
        </authorList>
    </citation>
    <scope>NUCLEOTIDE SEQUENCE</scope>
    <source>
        <strain evidence="2">IBT 21917</strain>
    </source>
</reference>
<accession>A0A9W9I9R6</accession>
<feature type="compositionally biased region" description="Low complexity" evidence="1">
    <location>
        <begin position="376"/>
        <end position="387"/>
    </location>
</feature>
<protein>
    <recommendedName>
        <fullName evidence="4">CMP/dCMP-type deaminase domain-containing protein</fullName>
    </recommendedName>
</protein>
<reference evidence="2" key="2">
    <citation type="journal article" date="2023" name="IMA Fungus">
        <title>Comparative genomic study of the Penicillium genus elucidates a diverse pangenome and 15 lateral gene transfer events.</title>
        <authorList>
            <person name="Petersen C."/>
            <person name="Sorensen T."/>
            <person name="Nielsen M.R."/>
            <person name="Sondergaard T.E."/>
            <person name="Sorensen J.L."/>
            <person name="Fitzpatrick D.A."/>
            <person name="Frisvad J.C."/>
            <person name="Nielsen K.L."/>
        </authorList>
    </citation>
    <scope>NUCLEOTIDE SEQUENCE</scope>
    <source>
        <strain evidence="2">IBT 21917</strain>
    </source>
</reference>
<dbReference type="Gene3D" id="3.40.140.10">
    <property type="entry name" value="Cytidine Deaminase, domain 2"/>
    <property type="match status" value="1"/>
</dbReference>
<dbReference type="Proteomes" id="UP001146351">
    <property type="component" value="Unassembled WGS sequence"/>
</dbReference>
<feature type="region of interest" description="Disordered" evidence="1">
    <location>
        <begin position="312"/>
        <end position="414"/>
    </location>
</feature>
<feature type="compositionally biased region" description="Polar residues" evidence="1">
    <location>
        <begin position="388"/>
        <end position="399"/>
    </location>
</feature>
<feature type="region of interest" description="Disordered" evidence="1">
    <location>
        <begin position="261"/>
        <end position="285"/>
    </location>
</feature>
<sequence>MGTPEIIHDLQPLRGRVTPIRTIQETQPVEEFGDAYVVEVNVKAASKVIKALDSAFSREASIPVSHLRRFCKQDALPESLREAIEAKRSPAMPPTQTIFVMIPPPLPPTDQLVRLLAPFVPGASSDSSAIAASSSAPAIPDIPFITTRIPIQPPFNLSQAERWTREMWPVVFNPAAPRSTVAPPHQVLGRAQDAIQPRAGHYLALSRKVAQEAKQLGRGRGVGAVIVDPAIEAEIESEAYETDTSNTARWMDAVIAVGEMPDTAGKPSQADLHPGAAPNPASSTYNADLESGPDLHALMRATELVACRRRSDPAHEVEMASRSVSTAPKHDPQLSTQLSPLESYFLGNPDCPTTTPASKPTLPPISPQKRKHESPNPESSSLPPVLNISSTSEPTPSQITEAPLPAPPPSTTALADPTIAQTQIQAPGPASTSITAGAPIRETTSRIRTRSEGGYLCTDLDIYLSHEPCLCCSMGMLLSRFRAVIFPRRGRMTTGGISSEPVVGPVAVETGEEGNQHRPDSSLDRLYYGLHWRKELNWRALGFEFVELDENGLECVSDHGILGSDVIFHA</sequence>
<organism evidence="2 3">
    <name type="scientific">Penicillium capsulatum</name>
    <dbReference type="NCBI Taxonomy" id="69766"/>
    <lineage>
        <taxon>Eukaryota</taxon>
        <taxon>Fungi</taxon>
        <taxon>Dikarya</taxon>
        <taxon>Ascomycota</taxon>
        <taxon>Pezizomycotina</taxon>
        <taxon>Eurotiomycetes</taxon>
        <taxon>Eurotiomycetidae</taxon>
        <taxon>Eurotiales</taxon>
        <taxon>Aspergillaceae</taxon>
        <taxon>Penicillium</taxon>
    </lineage>
</organism>
<dbReference type="OrthoDB" id="3180714at2759"/>
<name>A0A9W9I9R6_9EURO</name>
<evidence type="ECO:0000256" key="1">
    <source>
        <dbReference type="SAM" id="MobiDB-lite"/>
    </source>
</evidence>
<evidence type="ECO:0000313" key="3">
    <source>
        <dbReference type="Proteomes" id="UP001146351"/>
    </source>
</evidence>
<proteinExistence type="predicted"/>
<dbReference type="AlphaFoldDB" id="A0A9W9I9R6"/>
<evidence type="ECO:0008006" key="4">
    <source>
        <dbReference type="Google" id="ProtNLM"/>
    </source>
</evidence>
<dbReference type="EMBL" id="JAPQKO010000003">
    <property type="protein sequence ID" value="KAJ5171784.1"/>
    <property type="molecule type" value="Genomic_DNA"/>
</dbReference>
<evidence type="ECO:0000313" key="2">
    <source>
        <dbReference type="EMBL" id="KAJ5171784.1"/>
    </source>
</evidence>